<dbReference type="PANTHER" id="PTHR46333:SF2">
    <property type="entry name" value="CYTOKINESIS PROTEIN 3"/>
    <property type="match status" value="1"/>
</dbReference>
<keyword evidence="3" id="KW-1185">Reference proteome</keyword>
<comment type="caution">
    <text evidence="2">The sequence shown here is derived from an EMBL/GenBank/DDBJ whole genome shotgun (WGS) entry which is preliminary data.</text>
</comment>
<sequence>MIDCWLASPYYPQNGNKVESHWFLTKPTDLILTHLPKKSMDQLLQSPISPAAFFSFPYVRVPFFSHRIQLLAYHTQPRDQGLFYISLKLPSKNIGCYVETEGEDGSLVRGLAQCLLDSQDNRICKIKAILPPYQSSGWIKIYAGPKIVPTSSTGHHHQHQEIVNKTHYPLALCVRVSNPYPQEEAFSFVNLYVDPNEFYIQEPQCHQLFPLQTYQFCIKANRSDYRATHHKLAIKSPTGKLSKLMYCPQDQTYDGTVTITETGKWSLICLLHQTGGSYTVANWSCTLPFAK</sequence>
<dbReference type="InParanoid" id="A0A1C7NE72"/>
<name>A0A1C7NE72_9FUNG</name>
<dbReference type="GO" id="GO:0140278">
    <property type="term" value="P:mitotic division septum assembly"/>
    <property type="evidence" value="ECO:0007669"/>
    <property type="project" value="TreeGrafter"/>
</dbReference>
<evidence type="ECO:0000313" key="3">
    <source>
        <dbReference type="Proteomes" id="UP000093000"/>
    </source>
</evidence>
<dbReference type="STRING" id="101091.A0A1C7NE72"/>
<reference evidence="2 3" key="1">
    <citation type="submission" date="2016-03" db="EMBL/GenBank/DDBJ databases">
        <title>Choanephora cucurbitarum.</title>
        <authorList>
            <person name="Min B."/>
            <person name="Park H."/>
            <person name="Park J.-H."/>
            <person name="Shin H.-D."/>
            <person name="Choi I.-G."/>
        </authorList>
    </citation>
    <scope>NUCLEOTIDE SEQUENCE [LARGE SCALE GENOMIC DNA]</scope>
    <source>
        <strain evidence="2 3">KUS-F28377</strain>
    </source>
</reference>
<gene>
    <name evidence="2" type="primary">cyk3</name>
    <name evidence="2" type="ORF">A0J61_04555</name>
</gene>
<proteinExistence type="predicted"/>
<dbReference type="OrthoDB" id="6129702at2759"/>
<dbReference type="InterPro" id="IPR052557">
    <property type="entry name" value="CAP/Cytokinesis_protein"/>
</dbReference>
<dbReference type="Pfam" id="PF24584">
    <property type="entry name" value="Ig_CYK3_C"/>
    <property type="match status" value="1"/>
</dbReference>
<protein>
    <submittedName>
        <fullName evidence="2">Cytokinesis protein 3</fullName>
    </submittedName>
</protein>
<evidence type="ECO:0000313" key="2">
    <source>
        <dbReference type="EMBL" id="OBZ87397.1"/>
    </source>
</evidence>
<evidence type="ECO:0000259" key="1">
    <source>
        <dbReference type="Pfam" id="PF24584"/>
    </source>
</evidence>
<dbReference type="PANTHER" id="PTHR46333">
    <property type="entry name" value="CYTOKINESIS PROTEIN 3"/>
    <property type="match status" value="1"/>
</dbReference>
<dbReference type="GO" id="GO:0110085">
    <property type="term" value="C:mitotic actomyosin contractile ring"/>
    <property type="evidence" value="ECO:0007669"/>
    <property type="project" value="TreeGrafter"/>
</dbReference>
<dbReference type="AlphaFoldDB" id="A0A1C7NE72"/>
<dbReference type="Proteomes" id="UP000093000">
    <property type="component" value="Unassembled WGS sequence"/>
</dbReference>
<dbReference type="InterPro" id="IPR056409">
    <property type="entry name" value="Ig_CYK3_C"/>
</dbReference>
<accession>A0A1C7NE72</accession>
<feature type="domain" description="CYK3 C-terminal Ig-like" evidence="1">
    <location>
        <begin position="195"/>
        <end position="285"/>
    </location>
</feature>
<organism evidence="2 3">
    <name type="scientific">Choanephora cucurbitarum</name>
    <dbReference type="NCBI Taxonomy" id="101091"/>
    <lineage>
        <taxon>Eukaryota</taxon>
        <taxon>Fungi</taxon>
        <taxon>Fungi incertae sedis</taxon>
        <taxon>Mucoromycota</taxon>
        <taxon>Mucoromycotina</taxon>
        <taxon>Mucoromycetes</taxon>
        <taxon>Mucorales</taxon>
        <taxon>Mucorineae</taxon>
        <taxon>Choanephoraceae</taxon>
        <taxon>Choanephoroideae</taxon>
        <taxon>Choanephora</taxon>
    </lineage>
</organism>
<dbReference type="EMBL" id="LUGH01000226">
    <property type="protein sequence ID" value="OBZ87397.1"/>
    <property type="molecule type" value="Genomic_DNA"/>
</dbReference>